<sequence length="179" mass="19295">MLLSVLVSALMLAGATTSSSLCIQGCCDQKIDLSSTEIKLHPISGNGQMTTIELESPELQCCPCPVKLDAKASVNTTGGKPDPIFGTECEEGDCEPWCDCSRRGEKRPPPKNKLRPLCEAGKCDQQNCLCREEMLQGFHDLFFGSADKGGSKTLASWDAFAKKFGQKVVDSGTAEKEEL</sequence>
<evidence type="ECO:0000313" key="3">
    <source>
        <dbReference type="Proteomes" id="UP000799302"/>
    </source>
</evidence>
<dbReference type="EMBL" id="MU004231">
    <property type="protein sequence ID" value="KAF2673029.1"/>
    <property type="molecule type" value="Genomic_DNA"/>
</dbReference>
<feature type="chain" id="PRO_5025545384" evidence="1">
    <location>
        <begin position="19"/>
        <end position="179"/>
    </location>
</feature>
<gene>
    <name evidence="2" type="ORF">BT63DRAFT_145078</name>
</gene>
<protein>
    <submittedName>
        <fullName evidence="2">Uncharacterized protein</fullName>
    </submittedName>
</protein>
<accession>A0A6A6UL86</accession>
<dbReference type="Proteomes" id="UP000799302">
    <property type="component" value="Unassembled WGS sequence"/>
</dbReference>
<evidence type="ECO:0000256" key="1">
    <source>
        <dbReference type="SAM" id="SignalP"/>
    </source>
</evidence>
<name>A0A6A6UL86_9PEZI</name>
<proteinExistence type="predicted"/>
<keyword evidence="3" id="KW-1185">Reference proteome</keyword>
<dbReference type="AlphaFoldDB" id="A0A6A6UL86"/>
<feature type="signal peptide" evidence="1">
    <location>
        <begin position="1"/>
        <end position="18"/>
    </location>
</feature>
<organism evidence="2 3">
    <name type="scientific">Microthyrium microscopicum</name>
    <dbReference type="NCBI Taxonomy" id="703497"/>
    <lineage>
        <taxon>Eukaryota</taxon>
        <taxon>Fungi</taxon>
        <taxon>Dikarya</taxon>
        <taxon>Ascomycota</taxon>
        <taxon>Pezizomycotina</taxon>
        <taxon>Dothideomycetes</taxon>
        <taxon>Dothideomycetes incertae sedis</taxon>
        <taxon>Microthyriales</taxon>
        <taxon>Microthyriaceae</taxon>
        <taxon>Microthyrium</taxon>
    </lineage>
</organism>
<keyword evidence="1" id="KW-0732">Signal</keyword>
<evidence type="ECO:0000313" key="2">
    <source>
        <dbReference type="EMBL" id="KAF2673029.1"/>
    </source>
</evidence>
<reference evidence="2" key="1">
    <citation type="journal article" date="2020" name="Stud. Mycol.">
        <title>101 Dothideomycetes genomes: a test case for predicting lifestyles and emergence of pathogens.</title>
        <authorList>
            <person name="Haridas S."/>
            <person name="Albert R."/>
            <person name="Binder M."/>
            <person name="Bloem J."/>
            <person name="Labutti K."/>
            <person name="Salamov A."/>
            <person name="Andreopoulos B."/>
            <person name="Baker S."/>
            <person name="Barry K."/>
            <person name="Bills G."/>
            <person name="Bluhm B."/>
            <person name="Cannon C."/>
            <person name="Castanera R."/>
            <person name="Culley D."/>
            <person name="Daum C."/>
            <person name="Ezra D."/>
            <person name="Gonzalez J."/>
            <person name="Henrissat B."/>
            <person name="Kuo A."/>
            <person name="Liang C."/>
            <person name="Lipzen A."/>
            <person name="Lutzoni F."/>
            <person name="Magnuson J."/>
            <person name="Mondo S."/>
            <person name="Nolan M."/>
            <person name="Ohm R."/>
            <person name="Pangilinan J."/>
            <person name="Park H.-J."/>
            <person name="Ramirez L."/>
            <person name="Alfaro M."/>
            <person name="Sun H."/>
            <person name="Tritt A."/>
            <person name="Yoshinaga Y."/>
            <person name="Zwiers L.-H."/>
            <person name="Turgeon B."/>
            <person name="Goodwin S."/>
            <person name="Spatafora J."/>
            <person name="Crous P."/>
            <person name="Grigoriev I."/>
        </authorList>
    </citation>
    <scope>NUCLEOTIDE SEQUENCE</scope>
    <source>
        <strain evidence="2">CBS 115976</strain>
    </source>
</reference>